<feature type="binding site" evidence="3">
    <location>
        <position position="235"/>
    </location>
    <ligand>
        <name>substrate</name>
    </ligand>
</feature>
<dbReference type="Gene3D" id="3.40.190.170">
    <property type="entry name" value="Bacterial extracellular solute-binding protein, family 7"/>
    <property type="match status" value="1"/>
</dbReference>
<dbReference type="EMBL" id="LPWF01000024">
    <property type="protein sequence ID" value="ODR97778.1"/>
    <property type="molecule type" value="Genomic_DNA"/>
</dbReference>
<feature type="signal peptide" evidence="5">
    <location>
        <begin position="1"/>
        <end position="19"/>
    </location>
</feature>
<feature type="region of interest" description="Disordered" evidence="4">
    <location>
        <begin position="343"/>
        <end position="377"/>
    </location>
</feature>
<name>A0A1E3VW62_9HYPH</name>
<protein>
    <recommendedName>
        <fullName evidence="8">C4-dicarboxylate ABC transporter</fullName>
    </recommendedName>
</protein>
<dbReference type="PANTHER" id="PTHR33376">
    <property type="match status" value="1"/>
</dbReference>
<evidence type="ECO:0000256" key="1">
    <source>
        <dbReference type="ARBA" id="ARBA00022729"/>
    </source>
</evidence>
<evidence type="ECO:0000256" key="5">
    <source>
        <dbReference type="SAM" id="SignalP"/>
    </source>
</evidence>
<dbReference type="Proteomes" id="UP000094472">
    <property type="component" value="Unassembled WGS sequence"/>
</dbReference>
<dbReference type="PANTHER" id="PTHR33376:SF5">
    <property type="entry name" value="EXTRACYTOPLASMIC SOLUTE RECEPTOR PROTEIN"/>
    <property type="match status" value="1"/>
</dbReference>
<sequence length="385" mass="41443">MRVSAIATALLAAAPAGQAAGGDTVTLVTPVVYGTHLPGLGRPARTLARDIKKRSGGALVLDLKEPGDGTKPHEILDKVSDGRVDAGFATAGFWAAKVPAATLFAGYPFGPDAKAYLAWFDRGHGRALYQEVYDQAGLKVHVIPCAFGGAEAGGWFAKEIGAKKDLEGLRMRIFGLGARVMSRIGAVPVLVPGSGIPTAFDKGEIDAAELYTPAVDRTQGLQDAAKIIYMPGWHQPETVLELLINKDRWKALSQDQQGMIEAACRDLLQSSLGTSAGLQAEALASFSAKDSVRVLPWPADVLAALRASWAEIAREEGVRDYLFKQVLEDIEAFQVKDANKGASAAASRNLRGSRTRRRRRRRTRPGRAKSPRPRLRPDSYCCVFR</sequence>
<gene>
    <name evidence="6" type="ORF">AUC69_01250</name>
</gene>
<evidence type="ECO:0000313" key="6">
    <source>
        <dbReference type="EMBL" id="ODR97778.1"/>
    </source>
</evidence>
<reference evidence="6 7" key="1">
    <citation type="journal article" date="2016" name="Environ. Microbiol.">
        <title>New Methyloceanibacter diversity from North Sea sediments includes methanotroph containing solely the soluble methane monooxygenase.</title>
        <authorList>
            <person name="Vekeman B."/>
            <person name="Kerckhof F.M."/>
            <person name="Cremers G."/>
            <person name="de Vos P."/>
            <person name="Vandamme P."/>
            <person name="Boon N."/>
            <person name="Op den Camp H.J."/>
            <person name="Heylen K."/>
        </authorList>
    </citation>
    <scope>NUCLEOTIDE SEQUENCE [LARGE SCALE GENOMIC DNA]</scope>
    <source>
        <strain evidence="6 7">R-67175</strain>
    </source>
</reference>
<feature type="binding site" evidence="3">
    <location>
        <position position="210"/>
    </location>
    <ligand>
        <name>Na(+)</name>
        <dbReference type="ChEBI" id="CHEBI:29101"/>
    </ligand>
</feature>
<feature type="binding site" evidence="2">
    <location>
        <position position="151"/>
    </location>
    <ligand>
        <name>substrate</name>
    </ligand>
</feature>
<dbReference type="AlphaFoldDB" id="A0A1E3VW62"/>
<dbReference type="InterPro" id="IPR026289">
    <property type="entry name" value="SBP_TakP-like"/>
</dbReference>
<feature type="binding site" evidence="2">
    <location>
        <position position="172"/>
    </location>
    <ligand>
        <name>substrate</name>
    </ligand>
</feature>
<comment type="caution">
    <text evidence="6">The sequence shown here is derived from an EMBL/GenBank/DDBJ whole genome shotgun (WGS) entry which is preliminary data.</text>
</comment>
<evidence type="ECO:0000256" key="4">
    <source>
        <dbReference type="SAM" id="MobiDB-lite"/>
    </source>
</evidence>
<keyword evidence="7" id="KW-1185">Reference proteome</keyword>
<organism evidence="6 7">
    <name type="scientific">Methyloceanibacter superfactus</name>
    <dbReference type="NCBI Taxonomy" id="1774969"/>
    <lineage>
        <taxon>Bacteria</taxon>
        <taxon>Pseudomonadati</taxon>
        <taxon>Pseudomonadota</taxon>
        <taxon>Alphaproteobacteria</taxon>
        <taxon>Hyphomicrobiales</taxon>
        <taxon>Hyphomicrobiaceae</taxon>
        <taxon>Methyloceanibacter</taxon>
    </lineage>
</organism>
<keyword evidence="1 5" id="KW-0732">Signal</keyword>
<proteinExistence type="predicted"/>
<dbReference type="GO" id="GO:0046872">
    <property type="term" value="F:metal ion binding"/>
    <property type="evidence" value="ECO:0007669"/>
    <property type="project" value="UniProtKB-KW"/>
</dbReference>
<dbReference type="Gene3D" id="3.40.190.10">
    <property type="entry name" value="Periplasmic binding protein-like II"/>
    <property type="match status" value="1"/>
</dbReference>
<dbReference type="PIRSF" id="PIRSF039026">
    <property type="entry name" value="SiaP"/>
    <property type="match status" value="1"/>
</dbReference>
<feature type="chain" id="PRO_5009138712" description="C4-dicarboxylate ABC transporter" evidence="5">
    <location>
        <begin position="20"/>
        <end position="385"/>
    </location>
</feature>
<feature type="compositionally biased region" description="Basic residues" evidence="4">
    <location>
        <begin position="351"/>
        <end position="374"/>
    </location>
</feature>
<dbReference type="GO" id="GO:0055085">
    <property type="term" value="P:transmembrane transport"/>
    <property type="evidence" value="ECO:0007669"/>
    <property type="project" value="InterPro"/>
</dbReference>
<dbReference type="InterPro" id="IPR018389">
    <property type="entry name" value="DctP_fam"/>
</dbReference>
<evidence type="ECO:0000256" key="3">
    <source>
        <dbReference type="PIRSR" id="PIRSR039026-2"/>
    </source>
</evidence>
<feature type="binding site" evidence="3">
    <location>
        <position position="209"/>
    </location>
    <ligand>
        <name>substrate</name>
    </ligand>
</feature>
<accession>A0A1E3VW62</accession>
<keyword evidence="3" id="KW-0479">Metal-binding</keyword>
<dbReference type="Pfam" id="PF03480">
    <property type="entry name" value="DctP"/>
    <property type="match status" value="1"/>
</dbReference>
<dbReference type="GO" id="GO:0031317">
    <property type="term" value="C:tripartite ATP-independent periplasmic transporter complex"/>
    <property type="evidence" value="ECO:0007669"/>
    <property type="project" value="InterPro"/>
</dbReference>
<evidence type="ECO:0000313" key="7">
    <source>
        <dbReference type="Proteomes" id="UP000094472"/>
    </source>
</evidence>
<dbReference type="STRING" id="1774969.AUC69_01250"/>
<evidence type="ECO:0008006" key="8">
    <source>
        <dbReference type="Google" id="ProtNLM"/>
    </source>
</evidence>
<dbReference type="CDD" id="cd13604">
    <property type="entry name" value="PBP2_TRAP_ketoacid_lactate_like"/>
    <property type="match status" value="1"/>
</dbReference>
<evidence type="ECO:0000256" key="2">
    <source>
        <dbReference type="PIRSR" id="PIRSR039026-1"/>
    </source>
</evidence>
<dbReference type="InterPro" id="IPR038404">
    <property type="entry name" value="TRAP_DctP_sf"/>
</dbReference>